<keyword evidence="7" id="KW-1185">Reference proteome</keyword>
<protein>
    <recommendedName>
        <fullName evidence="5">MYND-type domain-containing protein</fullName>
    </recommendedName>
</protein>
<proteinExistence type="predicted"/>
<feature type="domain" description="MYND-type" evidence="5">
    <location>
        <begin position="412"/>
        <end position="453"/>
    </location>
</feature>
<evidence type="ECO:0000256" key="3">
    <source>
        <dbReference type="ARBA" id="ARBA00022833"/>
    </source>
</evidence>
<dbReference type="Pfam" id="PF01753">
    <property type="entry name" value="zf-MYND"/>
    <property type="match status" value="1"/>
</dbReference>
<dbReference type="PROSITE" id="PS50865">
    <property type="entry name" value="ZF_MYND_2"/>
    <property type="match status" value="1"/>
</dbReference>
<evidence type="ECO:0000256" key="1">
    <source>
        <dbReference type="ARBA" id="ARBA00022723"/>
    </source>
</evidence>
<comment type="caution">
    <text evidence="6">The sequence shown here is derived from an EMBL/GenBank/DDBJ whole genome shotgun (WGS) entry which is preliminary data.</text>
</comment>
<keyword evidence="2 4" id="KW-0863">Zinc-finger</keyword>
<organism evidence="6 7">
    <name type="scientific">Mycena maculata</name>
    <dbReference type="NCBI Taxonomy" id="230809"/>
    <lineage>
        <taxon>Eukaryota</taxon>
        <taxon>Fungi</taxon>
        <taxon>Dikarya</taxon>
        <taxon>Basidiomycota</taxon>
        <taxon>Agaricomycotina</taxon>
        <taxon>Agaricomycetes</taxon>
        <taxon>Agaricomycetidae</taxon>
        <taxon>Agaricales</taxon>
        <taxon>Marasmiineae</taxon>
        <taxon>Mycenaceae</taxon>
        <taxon>Mycena</taxon>
    </lineage>
</organism>
<dbReference type="EMBL" id="JARJLG010000154">
    <property type="protein sequence ID" value="KAJ7735536.1"/>
    <property type="molecule type" value="Genomic_DNA"/>
</dbReference>
<evidence type="ECO:0000259" key="5">
    <source>
        <dbReference type="PROSITE" id="PS50865"/>
    </source>
</evidence>
<name>A0AAD7MWU3_9AGAR</name>
<keyword evidence="3" id="KW-0862">Zinc</keyword>
<dbReference type="SUPFAM" id="SSF144232">
    <property type="entry name" value="HIT/MYND zinc finger-like"/>
    <property type="match status" value="1"/>
</dbReference>
<evidence type="ECO:0000256" key="2">
    <source>
        <dbReference type="ARBA" id="ARBA00022771"/>
    </source>
</evidence>
<dbReference type="AlphaFoldDB" id="A0AAD7MWU3"/>
<dbReference type="InterPro" id="IPR002893">
    <property type="entry name" value="Znf_MYND"/>
</dbReference>
<reference evidence="6" key="1">
    <citation type="submission" date="2023-03" db="EMBL/GenBank/DDBJ databases">
        <title>Massive genome expansion in bonnet fungi (Mycena s.s.) driven by repeated elements and novel gene families across ecological guilds.</title>
        <authorList>
            <consortium name="Lawrence Berkeley National Laboratory"/>
            <person name="Harder C.B."/>
            <person name="Miyauchi S."/>
            <person name="Viragh M."/>
            <person name="Kuo A."/>
            <person name="Thoen E."/>
            <person name="Andreopoulos B."/>
            <person name="Lu D."/>
            <person name="Skrede I."/>
            <person name="Drula E."/>
            <person name="Henrissat B."/>
            <person name="Morin E."/>
            <person name="Kohler A."/>
            <person name="Barry K."/>
            <person name="LaButti K."/>
            <person name="Morin E."/>
            <person name="Salamov A."/>
            <person name="Lipzen A."/>
            <person name="Mereny Z."/>
            <person name="Hegedus B."/>
            <person name="Baldrian P."/>
            <person name="Stursova M."/>
            <person name="Weitz H."/>
            <person name="Taylor A."/>
            <person name="Grigoriev I.V."/>
            <person name="Nagy L.G."/>
            <person name="Martin F."/>
            <person name="Kauserud H."/>
        </authorList>
    </citation>
    <scope>NUCLEOTIDE SEQUENCE</scope>
    <source>
        <strain evidence="6">CBHHK188m</strain>
    </source>
</reference>
<gene>
    <name evidence="6" type="ORF">DFH07DRAFT_843561</name>
</gene>
<keyword evidence="1" id="KW-0479">Metal-binding</keyword>
<sequence>MHESLSLERIQEFPPALRDVAISAARGLPGDYFLLHRSIDEAESPEELYPLCLPIVFAALDPVRIPREDGPSAATAMAAISLRFLWTRGFPVNAGVDIWPRLWSWLLFMHQLPNHYCVALIGADISTSVLMFVGRLVCDPASLSLISRTVGMRAILVRAWRLKFEHLEEDASGMPHLEAILRNLDLTKDPAHLQECVEGAGGSLHNFFGLITEFINFLVPTTRSTLSTRAHYFLDAIFYPINGTPDNEEVRRARHGAGLATSLIRMMCALARYSGPRIPTHMGPSATEDLLGAAVLKLAVMLKDPPQEKAFQEAVFAGILRAIVLYGIRGAEVEITTELLKYTLPLFTVHYSVISEMESAFQDVTDVAADPLFAKSAIFEAWVAFRDLAGTRIALAKFWASEIYISRNACDNMECGIIGPKTEFTRCGHCHTVFYCSRKCQRADWKYVHRTNCGSLRSFGLRYRDTLSSQNISFMKALVQSDYQKNKEEILRKQVTFIRNNPDLPIVTVFDYGAGRVRITVETIYPASSLMTNYIGINCVEYVPRAVRSGGRMELHLAAVPTGTSRRARMFPMRSNNSSLHDGVRRLAAEGTEDLARRVQILIAKTRDGLVQIH</sequence>
<dbReference type="Gene3D" id="6.10.140.2220">
    <property type="match status" value="1"/>
</dbReference>
<dbReference type="GO" id="GO:0008270">
    <property type="term" value="F:zinc ion binding"/>
    <property type="evidence" value="ECO:0007669"/>
    <property type="project" value="UniProtKB-KW"/>
</dbReference>
<evidence type="ECO:0000313" key="6">
    <source>
        <dbReference type="EMBL" id="KAJ7735536.1"/>
    </source>
</evidence>
<dbReference type="Proteomes" id="UP001215280">
    <property type="component" value="Unassembled WGS sequence"/>
</dbReference>
<accession>A0AAD7MWU3</accession>
<evidence type="ECO:0000256" key="4">
    <source>
        <dbReference type="PROSITE-ProRule" id="PRU00134"/>
    </source>
</evidence>
<evidence type="ECO:0000313" key="7">
    <source>
        <dbReference type="Proteomes" id="UP001215280"/>
    </source>
</evidence>